<evidence type="ECO:0000313" key="1">
    <source>
        <dbReference type="EMBL" id="MPM59093.1"/>
    </source>
</evidence>
<proteinExistence type="predicted"/>
<protein>
    <submittedName>
        <fullName evidence="1">Uncharacterized protein</fullName>
    </submittedName>
</protein>
<comment type="caution">
    <text evidence="1">The sequence shown here is derived from an EMBL/GenBank/DDBJ whole genome shotgun (WGS) entry which is preliminary data.</text>
</comment>
<dbReference type="EMBL" id="VSSQ01017118">
    <property type="protein sequence ID" value="MPM59093.1"/>
    <property type="molecule type" value="Genomic_DNA"/>
</dbReference>
<reference evidence="1" key="1">
    <citation type="submission" date="2019-08" db="EMBL/GenBank/DDBJ databases">
        <authorList>
            <person name="Kucharzyk K."/>
            <person name="Murdoch R.W."/>
            <person name="Higgins S."/>
            <person name="Loffler F."/>
        </authorList>
    </citation>
    <scope>NUCLEOTIDE SEQUENCE</scope>
</reference>
<accession>A0A645B7G0</accession>
<name>A0A645B7G0_9ZZZZ</name>
<sequence>MRQQQLIAQLPIVRDQQQPFCILVQSSHRIETRSAVGRIDQIDDGAVAFIGYRRHNASRFVQHIVDIGPVHQRFPRNNDRL</sequence>
<organism evidence="1">
    <name type="scientific">bioreactor metagenome</name>
    <dbReference type="NCBI Taxonomy" id="1076179"/>
    <lineage>
        <taxon>unclassified sequences</taxon>
        <taxon>metagenomes</taxon>
        <taxon>ecological metagenomes</taxon>
    </lineage>
</organism>
<dbReference type="AlphaFoldDB" id="A0A645B7G0"/>
<gene>
    <name evidence="1" type="ORF">SDC9_105931</name>
</gene>